<evidence type="ECO:0000313" key="3">
    <source>
        <dbReference type="Proteomes" id="UP000475385"/>
    </source>
</evidence>
<dbReference type="AlphaFoldDB" id="A0A6M1LS55"/>
<feature type="chain" id="PRO_5027103823" description="Lipoprotein" evidence="1">
    <location>
        <begin position="21"/>
        <end position="135"/>
    </location>
</feature>
<name>A0A6M1LS55_9PROT</name>
<keyword evidence="3" id="KW-1185">Reference proteome</keyword>
<evidence type="ECO:0000313" key="2">
    <source>
        <dbReference type="EMBL" id="NGM23256.1"/>
    </source>
</evidence>
<reference evidence="2 3" key="1">
    <citation type="submission" date="2020-03" db="EMBL/GenBank/DDBJ databases">
        <title>Roseomonas stagni sp. nov., isolated from pond water in Japan.</title>
        <authorList>
            <person name="Furuhata K."/>
            <person name="Miyamoto H."/>
            <person name="Goto K."/>
        </authorList>
    </citation>
    <scope>NUCLEOTIDE SEQUENCE [LARGE SCALE GENOMIC DNA]</scope>
    <source>
        <strain evidence="2 3">PeD5</strain>
    </source>
</reference>
<organism evidence="2 3">
    <name type="scientific">Falsiroseomonas algicola</name>
    <dbReference type="NCBI Taxonomy" id="2716930"/>
    <lineage>
        <taxon>Bacteria</taxon>
        <taxon>Pseudomonadati</taxon>
        <taxon>Pseudomonadota</taxon>
        <taxon>Alphaproteobacteria</taxon>
        <taxon>Acetobacterales</taxon>
        <taxon>Roseomonadaceae</taxon>
        <taxon>Falsiroseomonas</taxon>
    </lineage>
</organism>
<keyword evidence="1" id="KW-0732">Signal</keyword>
<sequence>MPRFLTLAGLTLAASFNLTACGQYVQNATLGRCTALPASGGSLCEEIGGEYIFVDAMTRSMQRVSATQAQLIAQVNGAFAAAQPAPAQGPAGGQRNCLANPSIACSGALNNRVTGYRSGSYSGVCSGGQCLSMGR</sequence>
<accession>A0A6M1LS55</accession>
<dbReference type="EMBL" id="JAAIKB010000013">
    <property type="protein sequence ID" value="NGM23256.1"/>
    <property type="molecule type" value="Genomic_DNA"/>
</dbReference>
<evidence type="ECO:0000256" key="1">
    <source>
        <dbReference type="SAM" id="SignalP"/>
    </source>
</evidence>
<proteinExistence type="predicted"/>
<comment type="caution">
    <text evidence="2">The sequence shown here is derived from an EMBL/GenBank/DDBJ whole genome shotgun (WGS) entry which is preliminary data.</text>
</comment>
<dbReference type="RefSeq" id="WP_164697162.1">
    <property type="nucleotide sequence ID" value="NZ_JAAIKB010000013.1"/>
</dbReference>
<evidence type="ECO:0008006" key="4">
    <source>
        <dbReference type="Google" id="ProtNLM"/>
    </source>
</evidence>
<protein>
    <recommendedName>
        <fullName evidence="4">Lipoprotein</fullName>
    </recommendedName>
</protein>
<gene>
    <name evidence="2" type="ORF">G3576_24800</name>
</gene>
<feature type="signal peptide" evidence="1">
    <location>
        <begin position="1"/>
        <end position="20"/>
    </location>
</feature>
<dbReference type="Proteomes" id="UP000475385">
    <property type="component" value="Unassembled WGS sequence"/>
</dbReference>